<evidence type="ECO:0000259" key="3">
    <source>
        <dbReference type="Pfam" id="PF23317"/>
    </source>
</evidence>
<feature type="transmembrane region" description="Helical" evidence="1">
    <location>
        <begin position="359"/>
        <end position="379"/>
    </location>
</feature>
<keyword evidence="1" id="KW-0812">Transmembrane</keyword>
<name>A0A0F7SMS5_PHARH</name>
<dbReference type="Pfam" id="PF23190">
    <property type="entry name" value="LHD_TRPY1"/>
    <property type="match status" value="1"/>
</dbReference>
<keyword evidence="1" id="KW-1133">Transmembrane helix</keyword>
<accession>A0A0F7SMS5</accession>
<evidence type="ECO:0000259" key="2">
    <source>
        <dbReference type="Pfam" id="PF23190"/>
    </source>
</evidence>
<feature type="domain" description="YVC1 N-terminal linker helical" evidence="2">
    <location>
        <begin position="1"/>
        <end position="170"/>
    </location>
</feature>
<feature type="transmembrane region" description="Helical" evidence="1">
    <location>
        <begin position="391"/>
        <end position="415"/>
    </location>
</feature>
<evidence type="ECO:0000256" key="1">
    <source>
        <dbReference type="SAM" id="Phobius"/>
    </source>
</evidence>
<feature type="transmembrane region" description="Helical" evidence="1">
    <location>
        <begin position="473"/>
        <end position="492"/>
    </location>
</feature>
<feature type="transmembrane region" description="Helical" evidence="1">
    <location>
        <begin position="329"/>
        <end position="347"/>
    </location>
</feature>
<sequence length="577" mass="65710">MILKLLPVEVELDLISAATSPIITPQVIISFTRAGGDYANAVPFCLLASRRAFLHDSKKFPTDYDENIGRALACEVLARRIVHALPMETLQTVMSTRYRYREDDGDRSAPTSALEAAIDGHAIQFLSSTEAQHVVTSLWNGEWIQQNNEADDIDYIRYDASKIHTFWGHVNPQRLGVPRYQNIFRQIVWITFLVVYSQAVASPLWRSDPLNSLDQWEYVLYLFAFSQMLEECVKLVKSIRLSSSLFSAVDFWTVVTVTTDVLLLSALGLRIEGICNKDTDLSMQLRMKSFQVLACVAPLLWIRLITVFELYRVVGTMQIIVSRMLRESAIFFILLGIMALGFIQSLLALDAADSKIDSFWAIINLLIQALLGSPGFDQYEEGFSPPFGMVIYYFWSFLTLLILLNILIALFGTAYSDISENAMNEYLCAYSYKTISMIRAPDSFVYPSPFNIVEFFFIAPIEWFVSKKTYEKINLWIMRFLFFIPLTVIAVYESQIAPSKRFAAMFPENDVDGDITSAMEDPEDEEDGTKISAWSFEELTENFPNTTLGDQATIVNHIVQLESRMKKMEKLLESQSK</sequence>
<dbReference type="InterPro" id="IPR056337">
    <property type="entry name" value="LHD_YVC1"/>
</dbReference>
<protein>
    <submittedName>
        <fullName evidence="4">Uncharacterized protein</fullName>
    </submittedName>
</protein>
<dbReference type="PANTHER" id="PTHR35859">
    <property type="entry name" value="NONSELECTIVE CATION CHANNEL PROTEIN"/>
    <property type="match status" value="1"/>
</dbReference>
<reference evidence="4" key="1">
    <citation type="submission" date="2014-08" db="EMBL/GenBank/DDBJ databases">
        <authorList>
            <person name="Sharma Rahul"/>
            <person name="Thines Marco"/>
        </authorList>
    </citation>
    <scope>NUCLEOTIDE SEQUENCE</scope>
</reference>
<dbReference type="AlphaFoldDB" id="A0A0F7SMS5"/>
<dbReference type="EMBL" id="LN483345">
    <property type="protein sequence ID" value="CDZ98754.1"/>
    <property type="molecule type" value="Genomic_DNA"/>
</dbReference>
<dbReference type="InterPro" id="IPR056336">
    <property type="entry name" value="YVC1_C"/>
</dbReference>
<dbReference type="Pfam" id="PF23317">
    <property type="entry name" value="YVC1_C"/>
    <property type="match status" value="1"/>
</dbReference>
<dbReference type="PANTHER" id="PTHR35859:SF4">
    <property type="entry name" value="MEMBRANE CHANNEL PROTEIN, PUTATIVE (AFU_ORTHOLOGUE AFUA_6G11300)-RELATED"/>
    <property type="match status" value="1"/>
</dbReference>
<feature type="domain" description="Calcium channel YVC1-like C-terminal transmembrane" evidence="3">
    <location>
        <begin position="192"/>
        <end position="500"/>
    </location>
</feature>
<keyword evidence="1" id="KW-0472">Membrane</keyword>
<feature type="transmembrane region" description="Helical" evidence="1">
    <location>
        <begin position="248"/>
        <end position="269"/>
    </location>
</feature>
<evidence type="ECO:0000313" key="4">
    <source>
        <dbReference type="EMBL" id="CDZ98754.1"/>
    </source>
</evidence>
<organism evidence="4">
    <name type="scientific">Phaffia rhodozyma</name>
    <name type="common">Yeast</name>
    <name type="synonym">Xanthophyllomyces dendrorhous</name>
    <dbReference type="NCBI Taxonomy" id="264483"/>
    <lineage>
        <taxon>Eukaryota</taxon>
        <taxon>Fungi</taxon>
        <taxon>Dikarya</taxon>
        <taxon>Basidiomycota</taxon>
        <taxon>Agaricomycotina</taxon>
        <taxon>Tremellomycetes</taxon>
        <taxon>Cystofilobasidiales</taxon>
        <taxon>Mrakiaceae</taxon>
        <taxon>Phaffia</taxon>
    </lineage>
</organism>
<feature type="transmembrane region" description="Helical" evidence="1">
    <location>
        <begin position="289"/>
        <end position="308"/>
    </location>
</feature>
<dbReference type="InterPro" id="IPR052971">
    <property type="entry name" value="TRP_calcium_channel"/>
</dbReference>
<proteinExistence type="predicted"/>